<dbReference type="Gene3D" id="3.40.630.40">
    <property type="entry name" value="Zn-dependent exopeptidases"/>
    <property type="match status" value="1"/>
</dbReference>
<dbReference type="InterPro" id="IPR007709">
    <property type="entry name" value="N-FG_amidohydro"/>
</dbReference>
<dbReference type="OrthoDB" id="8716700at2"/>
<organism evidence="1 2">
    <name type="scientific">Hydrogenivirga caldilitoris</name>
    <dbReference type="NCBI Taxonomy" id="246264"/>
    <lineage>
        <taxon>Bacteria</taxon>
        <taxon>Pseudomonadati</taxon>
        <taxon>Aquificota</taxon>
        <taxon>Aquificia</taxon>
        <taxon>Aquificales</taxon>
        <taxon>Aquificaceae</taxon>
        <taxon>Hydrogenivirga</taxon>
    </lineage>
</organism>
<comment type="caution">
    <text evidence="1">The sequence shown here is derived from an EMBL/GenBank/DDBJ whole genome shotgun (WGS) entry which is preliminary data.</text>
</comment>
<evidence type="ECO:0000313" key="1">
    <source>
        <dbReference type="EMBL" id="RLJ71258.1"/>
    </source>
</evidence>
<dbReference type="AlphaFoldDB" id="A0A497XQT6"/>
<dbReference type="EMBL" id="RCCJ01000001">
    <property type="protein sequence ID" value="RLJ71258.1"/>
    <property type="molecule type" value="Genomic_DNA"/>
</dbReference>
<dbReference type="SUPFAM" id="SSF53187">
    <property type="entry name" value="Zn-dependent exopeptidases"/>
    <property type="match status" value="1"/>
</dbReference>
<dbReference type="Pfam" id="PF05013">
    <property type="entry name" value="FGase"/>
    <property type="match status" value="1"/>
</dbReference>
<dbReference type="Proteomes" id="UP000267841">
    <property type="component" value="Unassembled WGS sequence"/>
</dbReference>
<dbReference type="RefSeq" id="WP_121012365.1">
    <property type="nucleotide sequence ID" value="NZ_RCCJ01000001.1"/>
</dbReference>
<protein>
    <submittedName>
        <fullName evidence="1">Formiminoglutamase</fullName>
    </submittedName>
</protein>
<name>A0A497XQT6_9AQUI</name>
<accession>A0A497XQT6</accession>
<proteinExistence type="predicted"/>
<keyword evidence="2" id="KW-1185">Reference proteome</keyword>
<sequence>MFPCLLSIPHGGTEVPKEVENLLILSPEDLLEDGDPFTQELYDLDAISKVVMKVARAIVDVNRAPNDLPPENPDGVLKTETAFGKRVYRTFPSRELMEELLRKYYYPYHRRIQEELDKEEVLIAFDCHSMAPVAPKIAPDKGKRPAFCLGDAHGRACPRDLTELLKKCLMEVFELPDKEVTINLPFAGGYITRTYGLKRKPWIQIETRRDLYMNWDKLKKDDRKLLKVRRKLSLSLSLFFDRAYL</sequence>
<gene>
    <name evidence="1" type="ORF">BCF55_1557</name>
</gene>
<evidence type="ECO:0000313" key="2">
    <source>
        <dbReference type="Proteomes" id="UP000267841"/>
    </source>
</evidence>
<reference evidence="1 2" key="1">
    <citation type="submission" date="2018-10" db="EMBL/GenBank/DDBJ databases">
        <title>Genomic Encyclopedia of Archaeal and Bacterial Type Strains, Phase II (KMG-II): from individual species to whole genera.</title>
        <authorList>
            <person name="Goeker M."/>
        </authorList>
    </citation>
    <scope>NUCLEOTIDE SEQUENCE [LARGE SCALE GENOMIC DNA]</scope>
    <source>
        <strain evidence="1 2">DSM 16510</strain>
    </source>
</reference>